<dbReference type="EMBL" id="JMQC01000008">
    <property type="protein sequence ID" value="KFN01655.1"/>
    <property type="molecule type" value="Genomic_DNA"/>
</dbReference>
<dbReference type="Proteomes" id="UP000029389">
    <property type="component" value="Unassembled WGS sequence"/>
</dbReference>
<reference evidence="2 4" key="2">
    <citation type="submission" date="2018-08" db="EMBL/GenBank/DDBJ databases">
        <title>Bacillus clarus sp. nov. strain PS00077A.</title>
        <authorList>
            <person name="Mendez Acevedo M."/>
            <person name="Carroll L."/>
            <person name="Mukherjee M."/>
            <person name="Wiedmann M."/>
            <person name="Kovac J."/>
        </authorList>
    </citation>
    <scope>NUCLEOTIDE SEQUENCE [LARGE SCALE GENOMIC DNA]</scope>
    <source>
        <strain evidence="2 4">PS00077A</strain>
    </source>
</reference>
<evidence type="ECO:0000313" key="4">
    <source>
        <dbReference type="Proteomes" id="UP000264294"/>
    </source>
</evidence>
<sequence>METKFWRTEKVEKGTRILLKENLNNVPKTMIIYFKRLKVAGLYLYPLTSSLVKLSVDEKEFIDTQIDKYGYIMNLEEVDFTDHSIPYPVVGVIKVNFSKGIVIEFRRDKDVVKLVERMDKAVEELLTSK</sequence>
<name>A0A090YTD1_9BACI</name>
<dbReference type="RefSeq" id="WP_042983496.1">
    <property type="nucleotide sequence ID" value="NZ_JMQC01000008.1"/>
</dbReference>
<comment type="caution">
    <text evidence="1">The sequence shown here is derived from an EMBL/GenBank/DDBJ whole genome shotgun (WGS) entry which is preliminary data.</text>
</comment>
<evidence type="ECO:0000313" key="3">
    <source>
        <dbReference type="Proteomes" id="UP000029389"/>
    </source>
</evidence>
<evidence type="ECO:0000313" key="1">
    <source>
        <dbReference type="EMBL" id="KFN01655.1"/>
    </source>
</evidence>
<organism evidence="1 3">
    <name type="scientific">Bacillus clarus</name>
    <dbReference type="NCBI Taxonomy" id="2338372"/>
    <lineage>
        <taxon>Bacteria</taxon>
        <taxon>Bacillati</taxon>
        <taxon>Bacillota</taxon>
        <taxon>Bacilli</taxon>
        <taxon>Bacillales</taxon>
        <taxon>Bacillaceae</taxon>
        <taxon>Bacillus</taxon>
        <taxon>Bacillus cereus group</taxon>
    </lineage>
</organism>
<keyword evidence="4" id="KW-1185">Reference proteome</keyword>
<gene>
    <name evidence="2" type="ORF">D0U04_12195</name>
    <name evidence="1" type="ORF">DJ93_4645</name>
</gene>
<accession>A0A090YTD1</accession>
<dbReference type="AlphaFoldDB" id="A0A090YTD1"/>
<dbReference type="PATRIC" id="fig|1405.8.peg.4782"/>
<reference evidence="1 3" key="1">
    <citation type="submission" date="2014-04" db="EMBL/GenBank/DDBJ databases">
        <authorList>
            <person name="Bishop-Lilly K.A."/>
            <person name="Broomall S.M."/>
            <person name="Chain P.S."/>
            <person name="Chertkov O."/>
            <person name="Coyne S.R."/>
            <person name="Daligault H.E."/>
            <person name="Davenport K.W."/>
            <person name="Erkkila T."/>
            <person name="Frey K.G."/>
            <person name="Gibbons H.S."/>
            <person name="Gu W."/>
            <person name="Jaissle J."/>
            <person name="Johnson S.L."/>
            <person name="Koroleva G.I."/>
            <person name="Ladner J.T."/>
            <person name="Lo C.-C."/>
            <person name="Minogue T.D."/>
            <person name="Munk C."/>
            <person name="Palacios G.F."/>
            <person name="Redden C.L."/>
            <person name="Rosenzweig C.N."/>
            <person name="Scholz M.B."/>
            <person name="Teshima H."/>
            <person name="Xu Y."/>
        </authorList>
    </citation>
    <scope>NUCLEOTIDE SEQUENCE [LARGE SCALE GENOMIC DNA]</scope>
    <source>
        <strain evidence="1 3">BHP</strain>
    </source>
</reference>
<protein>
    <submittedName>
        <fullName evidence="1">Uncharacterized protein</fullName>
    </submittedName>
</protein>
<evidence type="ECO:0000313" key="2">
    <source>
        <dbReference type="EMBL" id="RFT66668.1"/>
    </source>
</evidence>
<dbReference type="EMBL" id="QVOD01000012">
    <property type="protein sequence ID" value="RFT66668.1"/>
    <property type="molecule type" value="Genomic_DNA"/>
</dbReference>
<proteinExistence type="predicted"/>
<dbReference type="Proteomes" id="UP000264294">
    <property type="component" value="Unassembled WGS sequence"/>
</dbReference>